<protein>
    <submittedName>
        <fullName evidence="1">Uncharacterized protein</fullName>
    </submittedName>
</protein>
<organism evidence="1 2">
    <name type="scientific">Anas platyrhynchos</name>
    <name type="common">Mallard</name>
    <name type="synonym">Anas boschas</name>
    <dbReference type="NCBI Taxonomy" id="8839"/>
    <lineage>
        <taxon>Eukaryota</taxon>
        <taxon>Metazoa</taxon>
        <taxon>Chordata</taxon>
        <taxon>Craniata</taxon>
        <taxon>Vertebrata</taxon>
        <taxon>Euteleostomi</taxon>
        <taxon>Archelosauria</taxon>
        <taxon>Archosauria</taxon>
        <taxon>Dinosauria</taxon>
        <taxon>Saurischia</taxon>
        <taxon>Theropoda</taxon>
        <taxon>Coelurosauria</taxon>
        <taxon>Aves</taxon>
        <taxon>Neognathae</taxon>
        <taxon>Galloanserae</taxon>
        <taxon>Anseriformes</taxon>
        <taxon>Anatidae</taxon>
        <taxon>Anatinae</taxon>
        <taxon>Anas</taxon>
    </lineage>
</organism>
<dbReference type="AlphaFoldDB" id="R0K5L3"/>
<keyword evidence="2" id="KW-1185">Reference proteome</keyword>
<proteinExistence type="predicted"/>
<dbReference type="Proteomes" id="UP000296049">
    <property type="component" value="Unassembled WGS sequence"/>
</dbReference>
<evidence type="ECO:0000313" key="1">
    <source>
        <dbReference type="EMBL" id="EOB05431.1"/>
    </source>
</evidence>
<reference evidence="2" key="1">
    <citation type="journal article" date="2013" name="Nat. Genet.">
        <title>The duck genome and transcriptome provide insight into an avian influenza virus reservoir species.</title>
        <authorList>
            <person name="Huang Y."/>
            <person name="Li Y."/>
            <person name="Burt D.W."/>
            <person name="Chen H."/>
            <person name="Zhang Y."/>
            <person name="Qian W."/>
            <person name="Kim H."/>
            <person name="Gan S."/>
            <person name="Zhao Y."/>
            <person name="Li J."/>
            <person name="Yi K."/>
            <person name="Feng H."/>
            <person name="Zhu P."/>
            <person name="Li B."/>
            <person name="Liu Q."/>
            <person name="Fairley S."/>
            <person name="Magor K.E."/>
            <person name="Du Z."/>
            <person name="Hu X."/>
            <person name="Goodman L."/>
            <person name="Tafer H."/>
            <person name="Vignal A."/>
            <person name="Lee T."/>
            <person name="Kim K.W."/>
            <person name="Sheng Z."/>
            <person name="An Y."/>
            <person name="Searle S."/>
            <person name="Herrero J."/>
            <person name="Groenen M.A."/>
            <person name="Crooijmans R.P."/>
            <person name="Faraut T."/>
            <person name="Cai Q."/>
            <person name="Webster R.G."/>
            <person name="Aldridge J.R."/>
            <person name="Warren W.C."/>
            <person name="Bartschat S."/>
            <person name="Kehr S."/>
            <person name="Marz M."/>
            <person name="Stadler P.F."/>
            <person name="Smith J."/>
            <person name="Kraus R.H."/>
            <person name="Zhao Y."/>
            <person name="Ren L."/>
            <person name="Fei J."/>
            <person name="Morisson M."/>
            <person name="Kaiser P."/>
            <person name="Griffin D.K."/>
            <person name="Rao M."/>
            <person name="Pitel F."/>
            <person name="Wang J."/>
            <person name="Li N."/>
        </authorList>
    </citation>
    <scope>NUCLEOTIDE SEQUENCE [LARGE SCALE GENOMIC DNA]</scope>
</reference>
<gene>
    <name evidence="1" type="ORF">Anapl_04615</name>
</gene>
<sequence length="120" mass="12983">MGPKEKPVTFKTDTEGKVICICEIEEGQKPASIWTLTLPASRPILRSTIQTGICNYLALISEDIQRTLAYSQVVEGGKCQPTWSAVTQVKGCCCVKRFGAAGLRDGERSLHGPASSSRIL</sequence>
<evidence type="ECO:0000313" key="2">
    <source>
        <dbReference type="Proteomes" id="UP000296049"/>
    </source>
</evidence>
<dbReference type="EMBL" id="KB742690">
    <property type="protein sequence ID" value="EOB05431.1"/>
    <property type="molecule type" value="Genomic_DNA"/>
</dbReference>
<accession>R0K5L3</accession>
<name>R0K5L3_ANAPL</name>